<protein>
    <recommendedName>
        <fullName evidence="4">ABC transporter domain-containing protein</fullName>
    </recommendedName>
</protein>
<feature type="compositionally biased region" description="Basic and acidic residues" evidence="3">
    <location>
        <begin position="218"/>
        <end position="228"/>
    </location>
</feature>
<dbReference type="Pfam" id="PF00005">
    <property type="entry name" value="ABC_tran"/>
    <property type="match status" value="1"/>
</dbReference>
<dbReference type="EMBL" id="BAABLN010000014">
    <property type="protein sequence ID" value="GAA4696518.1"/>
    <property type="molecule type" value="Genomic_DNA"/>
</dbReference>
<dbReference type="InterPro" id="IPR003593">
    <property type="entry name" value="AAA+_ATPase"/>
</dbReference>
<dbReference type="Proteomes" id="UP001501446">
    <property type="component" value="Unassembled WGS sequence"/>
</dbReference>
<evidence type="ECO:0000313" key="5">
    <source>
        <dbReference type="EMBL" id="GAA4696518.1"/>
    </source>
</evidence>
<dbReference type="PROSITE" id="PS00211">
    <property type="entry name" value="ABC_TRANSPORTER_1"/>
    <property type="match status" value="1"/>
</dbReference>
<evidence type="ECO:0000259" key="4">
    <source>
        <dbReference type="PROSITE" id="PS50893"/>
    </source>
</evidence>
<feature type="domain" description="ABC transporter" evidence="4">
    <location>
        <begin position="8"/>
        <end position="240"/>
    </location>
</feature>
<comment type="caution">
    <text evidence="5">The sequence shown here is derived from an EMBL/GenBank/DDBJ whole genome shotgun (WGS) entry which is preliminary data.</text>
</comment>
<evidence type="ECO:0000256" key="2">
    <source>
        <dbReference type="ARBA" id="ARBA00022840"/>
    </source>
</evidence>
<sequence>MSDSVEGITAKSLAFEYPGRVVWQELSFTLTPGSLAAVRGESGSGKTTLLQCLGSLEQSTTGGLCVFGQDVGALRGAALREFRRNCVGFVFQNAGLVASWSVRKNVEVGGYRVKDDPERAREVFEGFGLPFDLLDIPAHRLSGGEQQRVGIIRLALRRPPLMLLDEPTAALDDENSQRVTNFLRGHCRSGGIALVATHDARVVEHVTDDISLSPVHCGKAENPQRDTGDSQSCDGPTESGTYQESLMPRSN</sequence>
<dbReference type="PANTHER" id="PTHR24220:SF659">
    <property type="entry name" value="TRANSPORTER, PUTATIVE-RELATED"/>
    <property type="match status" value="1"/>
</dbReference>
<name>A0ABP8WYV8_9MICC</name>
<feature type="region of interest" description="Disordered" evidence="3">
    <location>
        <begin position="214"/>
        <end position="251"/>
    </location>
</feature>
<dbReference type="RefSeq" id="WP_345310961.1">
    <property type="nucleotide sequence ID" value="NZ_BAABLN010000014.1"/>
</dbReference>
<keyword evidence="6" id="KW-1185">Reference proteome</keyword>
<evidence type="ECO:0000256" key="1">
    <source>
        <dbReference type="ARBA" id="ARBA00022741"/>
    </source>
</evidence>
<dbReference type="PROSITE" id="PS50893">
    <property type="entry name" value="ABC_TRANSPORTER_2"/>
    <property type="match status" value="1"/>
</dbReference>
<keyword evidence="1" id="KW-0547">Nucleotide-binding</keyword>
<dbReference type="InterPro" id="IPR015854">
    <property type="entry name" value="ABC_transpr_LolD-like"/>
</dbReference>
<evidence type="ECO:0000256" key="3">
    <source>
        <dbReference type="SAM" id="MobiDB-lite"/>
    </source>
</evidence>
<feature type="compositionally biased region" description="Polar residues" evidence="3">
    <location>
        <begin position="229"/>
        <end position="251"/>
    </location>
</feature>
<dbReference type="InterPro" id="IPR003439">
    <property type="entry name" value="ABC_transporter-like_ATP-bd"/>
</dbReference>
<dbReference type="InterPro" id="IPR017871">
    <property type="entry name" value="ABC_transporter-like_CS"/>
</dbReference>
<dbReference type="Gene3D" id="3.40.50.300">
    <property type="entry name" value="P-loop containing nucleotide triphosphate hydrolases"/>
    <property type="match status" value="1"/>
</dbReference>
<keyword evidence="2" id="KW-0067">ATP-binding</keyword>
<reference evidence="6" key="1">
    <citation type="journal article" date="2019" name="Int. J. Syst. Evol. Microbiol.">
        <title>The Global Catalogue of Microorganisms (GCM) 10K type strain sequencing project: providing services to taxonomists for standard genome sequencing and annotation.</title>
        <authorList>
            <consortium name="The Broad Institute Genomics Platform"/>
            <consortium name="The Broad Institute Genome Sequencing Center for Infectious Disease"/>
            <person name="Wu L."/>
            <person name="Ma J."/>
        </authorList>
    </citation>
    <scope>NUCLEOTIDE SEQUENCE [LARGE SCALE GENOMIC DNA]</scope>
    <source>
        <strain evidence="6">JCM 18958</strain>
    </source>
</reference>
<proteinExistence type="predicted"/>
<organism evidence="5 6">
    <name type="scientific">Kocuria gwangalliensis</name>
    <dbReference type="NCBI Taxonomy" id="501592"/>
    <lineage>
        <taxon>Bacteria</taxon>
        <taxon>Bacillati</taxon>
        <taxon>Actinomycetota</taxon>
        <taxon>Actinomycetes</taxon>
        <taxon>Micrococcales</taxon>
        <taxon>Micrococcaceae</taxon>
        <taxon>Kocuria</taxon>
    </lineage>
</organism>
<accession>A0ABP8WYV8</accession>
<dbReference type="SMART" id="SM00382">
    <property type="entry name" value="AAA"/>
    <property type="match status" value="1"/>
</dbReference>
<dbReference type="SUPFAM" id="SSF52540">
    <property type="entry name" value="P-loop containing nucleoside triphosphate hydrolases"/>
    <property type="match status" value="1"/>
</dbReference>
<dbReference type="PANTHER" id="PTHR24220">
    <property type="entry name" value="IMPORT ATP-BINDING PROTEIN"/>
    <property type="match status" value="1"/>
</dbReference>
<gene>
    <name evidence="5" type="ORF">GCM10025781_12950</name>
</gene>
<evidence type="ECO:0000313" key="6">
    <source>
        <dbReference type="Proteomes" id="UP001501446"/>
    </source>
</evidence>
<dbReference type="InterPro" id="IPR027417">
    <property type="entry name" value="P-loop_NTPase"/>
</dbReference>